<accession>A0A0D2EKS7</accession>
<dbReference type="PANTHER" id="PTHR43329">
    <property type="entry name" value="EPOXIDE HYDROLASE"/>
    <property type="match status" value="1"/>
</dbReference>
<dbReference type="OrthoDB" id="284184at2759"/>
<dbReference type="InterPro" id="IPR000639">
    <property type="entry name" value="Epox_hydrolase-like"/>
</dbReference>
<dbReference type="Proteomes" id="UP000053342">
    <property type="component" value="Unassembled WGS sequence"/>
</dbReference>
<dbReference type="RefSeq" id="XP_016268700.1">
    <property type="nucleotide sequence ID" value="XM_016401647.1"/>
</dbReference>
<protein>
    <recommendedName>
        <fullName evidence="3">AB hydrolase-1 domain-containing protein</fullName>
    </recommendedName>
</protein>
<dbReference type="Gene3D" id="3.40.50.1820">
    <property type="entry name" value="alpha/beta hydrolase"/>
    <property type="match status" value="1"/>
</dbReference>
<evidence type="ECO:0000259" key="3">
    <source>
        <dbReference type="Pfam" id="PF00561"/>
    </source>
</evidence>
<keyword evidence="5" id="KW-1185">Reference proteome</keyword>
<proteinExistence type="inferred from homology"/>
<dbReference type="SUPFAM" id="SSF53474">
    <property type="entry name" value="alpha/beta-Hydrolases"/>
    <property type="match status" value="1"/>
</dbReference>
<dbReference type="PRINTS" id="PR00412">
    <property type="entry name" value="EPOXHYDRLASE"/>
</dbReference>
<comment type="similarity">
    <text evidence="2">Belongs to the AB hydrolase superfamily. Epoxide hydrolase family.</text>
</comment>
<dbReference type="VEuPathDB" id="FungiDB:PV06_01064"/>
<dbReference type="InterPro" id="IPR029058">
    <property type="entry name" value="AB_hydrolase_fold"/>
</dbReference>
<sequence length="400" mass="44986">MADATATELLCGAPGSYRRPAIVPQTRPSSRKLIAAPGTACTSPLRHHTVNSRKVFGFTTGEPNQHKPLVMISEKFTTKTLQAGRRDFTYQYFWHPSESTKKPTLAFFHGFPSTSKDWRRQLEHFADLGFGVIAPDLLGYGGSSKPDDVSAYNHRDMVDDVIKILDHEQIHRFHGISHDFGSHLMSRLYCYHPERLLSLTFISVPFMQPGVRFDLEAVNKRVKSLIGMEKFAYMDFFASSDSPPIVEAHLESFHSLVYEQDADLKAENFYPPGKLEAWLSSNRFGRQSIVDEEEKWRWLAEFRSGGFRGPTNWYRALLENIHLSQESSDLAAGRMSSHVQVPVLAIDSQPDKASVPGFMETALKASASQLSVKIVDAQGHWPHIIASSEVNKLIESHVSP</sequence>
<dbReference type="EMBL" id="KN847332">
    <property type="protein sequence ID" value="KIW48484.1"/>
    <property type="molecule type" value="Genomic_DNA"/>
</dbReference>
<evidence type="ECO:0000256" key="2">
    <source>
        <dbReference type="ARBA" id="ARBA00038334"/>
    </source>
</evidence>
<evidence type="ECO:0000313" key="4">
    <source>
        <dbReference type="EMBL" id="KIW48484.1"/>
    </source>
</evidence>
<dbReference type="GO" id="GO:0016787">
    <property type="term" value="F:hydrolase activity"/>
    <property type="evidence" value="ECO:0007669"/>
    <property type="project" value="UniProtKB-KW"/>
</dbReference>
<dbReference type="AlphaFoldDB" id="A0A0D2EKS7"/>
<keyword evidence="1" id="KW-0378">Hydrolase</keyword>
<feature type="domain" description="AB hydrolase-1" evidence="3">
    <location>
        <begin position="103"/>
        <end position="384"/>
    </location>
</feature>
<evidence type="ECO:0000313" key="5">
    <source>
        <dbReference type="Proteomes" id="UP000053342"/>
    </source>
</evidence>
<dbReference type="InterPro" id="IPR000073">
    <property type="entry name" value="AB_hydrolase_1"/>
</dbReference>
<dbReference type="HOGENOM" id="CLU_020336_7_0_1"/>
<organism evidence="4 5">
    <name type="scientific">Exophiala oligosperma</name>
    <dbReference type="NCBI Taxonomy" id="215243"/>
    <lineage>
        <taxon>Eukaryota</taxon>
        <taxon>Fungi</taxon>
        <taxon>Dikarya</taxon>
        <taxon>Ascomycota</taxon>
        <taxon>Pezizomycotina</taxon>
        <taxon>Eurotiomycetes</taxon>
        <taxon>Chaetothyriomycetidae</taxon>
        <taxon>Chaetothyriales</taxon>
        <taxon>Herpotrichiellaceae</taxon>
        <taxon>Exophiala</taxon>
    </lineage>
</organism>
<name>A0A0D2EKS7_9EURO</name>
<gene>
    <name evidence="4" type="ORF">PV06_01064</name>
</gene>
<dbReference type="GeneID" id="27353138"/>
<reference evidence="4 5" key="1">
    <citation type="submission" date="2015-01" db="EMBL/GenBank/DDBJ databases">
        <title>The Genome Sequence of Exophiala oligosperma CBS72588.</title>
        <authorList>
            <consortium name="The Broad Institute Genomics Platform"/>
            <person name="Cuomo C."/>
            <person name="de Hoog S."/>
            <person name="Gorbushina A."/>
            <person name="Stielow B."/>
            <person name="Teixiera M."/>
            <person name="Abouelleil A."/>
            <person name="Chapman S.B."/>
            <person name="Priest M."/>
            <person name="Young S.K."/>
            <person name="Wortman J."/>
            <person name="Nusbaum C."/>
            <person name="Birren B."/>
        </authorList>
    </citation>
    <scope>NUCLEOTIDE SEQUENCE [LARGE SCALE GENOMIC DNA]</scope>
    <source>
        <strain evidence="4 5">CBS 72588</strain>
    </source>
</reference>
<dbReference type="Pfam" id="PF00561">
    <property type="entry name" value="Abhydrolase_1"/>
    <property type="match status" value="1"/>
</dbReference>
<dbReference type="STRING" id="215243.A0A0D2EKS7"/>
<evidence type="ECO:0000256" key="1">
    <source>
        <dbReference type="ARBA" id="ARBA00022801"/>
    </source>
</evidence>